<comment type="subcellular location">
    <subcellularLocation>
        <location evidence="1">Cell membrane</location>
        <topology evidence="1">Multi-pass membrane protein</topology>
    </subcellularLocation>
</comment>
<evidence type="ECO:0000256" key="3">
    <source>
        <dbReference type="ARBA" id="ARBA00022692"/>
    </source>
</evidence>
<evidence type="ECO:0000256" key="4">
    <source>
        <dbReference type="ARBA" id="ARBA00022960"/>
    </source>
</evidence>
<evidence type="ECO:0000256" key="9">
    <source>
        <dbReference type="ARBA" id="ARBA00061532"/>
    </source>
</evidence>
<dbReference type="GO" id="GO:0034204">
    <property type="term" value="P:lipid translocation"/>
    <property type="evidence" value="ECO:0007669"/>
    <property type="project" value="TreeGrafter"/>
</dbReference>
<accession>A0A4U9TD03</accession>
<evidence type="ECO:0000256" key="1">
    <source>
        <dbReference type="ARBA" id="ARBA00004651"/>
    </source>
</evidence>
<evidence type="ECO:0000256" key="2">
    <source>
        <dbReference type="ARBA" id="ARBA00022475"/>
    </source>
</evidence>
<sequence length="107" mass="11580">MNLIFIGPLKHAGLSLSIGLGACLNASLLYWQLRKQDIFQPQPGWAMFLFKLVVAVLVMAAVLLGVMWLMPEWDQGNYAGSLTASVGRGGCGDCCLLRGVGDPWFPP</sequence>
<evidence type="ECO:0000256" key="8">
    <source>
        <dbReference type="ARBA" id="ARBA00060041"/>
    </source>
</evidence>
<keyword evidence="3 10" id="KW-0812">Transmembrane</keyword>
<evidence type="ECO:0000256" key="6">
    <source>
        <dbReference type="ARBA" id="ARBA00022989"/>
    </source>
</evidence>
<dbReference type="GO" id="GO:0005886">
    <property type="term" value="C:plasma membrane"/>
    <property type="evidence" value="ECO:0007669"/>
    <property type="project" value="UniProtKB-SubCell"/>
</dbReference>
<reference evidence="11" key="1">
    <citation type="submission" date="2019-05" db="EMBL/GenBank/DDBJ databases">
        <authorList>
            <consortium name="Pathogen Informatics"/>
        </authorList>
    </citation>
    <scope>NUCLEOTIDE SEQUENCE [LARGE SCALE GENOMIC DNA]</scope>
    <source>
        <strain evidence="11">NCTC12965</strain>
    </source>
</reference>
<evidence type="ECO:0000256" key="5">
    <source>
        <dbReference type="ARBA" id="ARBA00022984"/>
    </source>
</evidence>
<keyword evidence="6 10" id="KW-1133">Transmembrane helix</keyword>
<dbReference type="EMBL" id="CABEEZ010000016">
    <property type="protein sequence ID" value="VTR17716.1"/>
    <property type="molecule type" value="Genomic_DNA"/>
</dbReference>
<evidence type="ECO:0000313" key="11">
    <source>
        <dbReference type="EMBL" id="VTR17716.1"/>
    </source>
</evidence>
<dbReference type="GO" id="GO:0009252">
    <property type="term" value="P:peptidoglycan biosynthetic process"/>
    <property type="evidence" value="ECO:0007669"/>
    <property type="project" value="UniProtKB-KW"/>
</dbReference>
<feature type="transmembrane region" description="Helical" evidence="10">
    <location>
        <begin position="45"/>
        <end position="70"/>
    </location>
</feature>
<keyword evidence="4" id="KW-0133">Cell shape</keyword>
<proteinExistence type="inferred from homology"/>
<dbReference type="PANTHER" id="PTHR47019:SF1">
    <property type="entry name" value="LIPID II FLIPPASE MURJ"/>
    <property type="match status" value="1"/>
</dbReference>
<evidence type="ECO:0000256" key="10">
    <source>
        <dbReference type="SAM" id="Phobius"/>
    </source>
</evidence>
<evidence type="ECO:0000256" key="7">
    <source>
        <dbReference type="ARBA" id="ARBA00023136"/>
    </source>
</evidence>
<name>A0A4U9TD03_SERFO</name>
<keyword evidence="7 10" id="KW-0472">Membrane</keyword>
<protein>
    <submittedName>
        <fullName evidence="11">Integral membrane protein MviN</fullName>
    </submittedName>
</protein>
<dbReference type="AlphaFoldDB" id="A0A4U9TD03"/>
<dbReference type="GO" id="GO:0015648">
    <property type="term" value="F:lipid-linked peptidoglycan transporter activity"/>
    <property type="evidence" value="ECO:0007669"/>
    <property type="project" value="TreeGrafter"/>
</dbReference>
<keyword evidence="2" id="KW-1003">Cell membrane</keyword>
<dbReference type="InterPro" id="IPR004268">
    <property type="entry name" value="MurJ"/>
</dbReference>
<dbReference type="PANTHER" id="PTHR47019">
    <property type="entry name" value="LIPID II FLIPPASE MURJ"/>
    <property type="match status" value="1"/>
</dbReference>
<keyword evidence="5" id="KW-0573">Peptidoglycan synthesis</keyword>
<dbReference type="GO" id="GO:0008360">
    <property type="term" value="P:regulation of cell shape"/>
    <property type="evidence" value="ECO:0007669"/>
    <property type="project" value="UniProtKB-KW"/>
</dbReference>
<dbReference type="InterPro" id="IPR051050">
    <property type="entry name" value="Lipid_II_flippase_MurJ/MviN"/>
</dbReference>
<comment type="similarity">
    <text evidence="9">Belongs to the MurJ/MviN family.</text>
</comment>
<comment type="function">
    <text evidence="8">Involved in peptidoglycan biosynthesis. Transports lipid-linked peptidoglycan precursors from the inner to the outer leaflet of the cytoplasmic membrane.</text>
</comment>
<organism evidence="11">
    <name type="scientific">Serratia fonticola</name>
    <dbReference type="NCBI Taxonomy" id="47917"/>
    <lineage>
        <taxon>Bacteria</taxon>
        <taxon>Pseudomonadati</taxon>
        <taxon>Pseudomonadota</taxon>
        <taxon>Gammaproteobacteria</taxon>
        <taxon>Enterobacterales</taxon>
        <taxon>Yersiniaceae</taxon>
        <taxon>Serratia</taxon>
    </lineage>
</organism>
<dbReference type="Pfam" id="PF03023">
    <property type="entry name" value="MurJ"/>
    <property type="match status" value="1"/>
</dbReference>
<gene>
    <name evidence="11" type="primary">murJ_4</name>
    <name evidence="11" type="ORF">NCTC12965_00422</name>
</gene>
<feature type="transmembrane region" description="Helical" evidence="10">
    <location>
        <begin position="12"/>
        <end position="33"/>
    </location>
</feature>